<dbReference type="CDD" id="cd00086">
    <property type="entry name" value="homeodomain"/>
    <property type="match status" value="1"/>
</dbReference>
<dbReference type="PROSITE" id="PS00027">
    <property type="entry name" value="HOMEOBOX_1"/>
    <property type="match status" value="1"/>
</dbReference>
<dbReference type="InterPro" id="IPR009057">
    <property type="entry name" value="Homeodomain-like_sf"/>
</dbReference>
<feature type="domain" description="Homeobox" evidence="8">
    <location>
        <begin position="170"/>
        <end position="230"/>
    </location>
</feature>
<name>A0A5M3MWR2_CONPW</name>
<feature type="compositionally biased region" description="Polar residues" evidence="7">
    <location>
        <begin position="16"/>
        <end position="34"/>
    </location>
</feature>
<dbReference type="AlphaFoldDB" id="A0A5M3MWR2"/>
<dbReference type="OrthoDB" id="6159439at2759"/>
<feature type="region of interest" description="Disordered" evidence="7">
    <location>
        <begin position="223"/>
        <end position="307"/>
    </location>
</feature>
<dbReference type="RefSeq" id="XP_007766986.1">
    <property type="nucleotide sequence ID" value="XM_007768796.1"/>
</dbReference>
<keyword evidence="4 5" id="KW-0539">Nucleus</keyword>
<evidence type="ECO:0000256" key="3">
    <source>
        <dbReference type="ARBA" id="ARBA00023155"/>
    </source>
</evidence>
<dbReference type="Gene3D" id="1.10.10.60">
    <property type="entry name" value="Homeodomain-like"/>
    <property type="match status" value="1"/>
</dbReference>
<feature type="region of interest" description="Disordered" evidence="7">
    <location>
        <begin position="155"/>
        <end position="179"/>
    </location>
</feature>
<dbReference type="InterPro" id="IPR051000">
    <property type="entry name" value="Homeobox_DNA-bind_prot"/>
</dbReference>
<feature type="DNA-binding region" description="Homeobox" evidence="5">
    <location>
        <begin position="172"/>
        <end position="231"/>
    </location>
</feature>
<dbReference type="OMA" id="RSEHASM"/>
<feature type="compositionally biased region" description="Polar residues" evidence="7">
    <location>
        <begin position="262"/>
        <end position="275"/>
    </location>
</feature>
<keyword evidence="10" id="KW-1185">Reference proteome</keyword>
<feature type="compositionally biased region" description="Basic and acidic residues" evidence="7">
    <location>
        <begin position="293"/>
        <end position="307"/>
    </location>
</feature>
<sequence length="307" mass="33816">MASRTSPARSEHASMYGNQWSNPAPTQQHASNYYENYDARYAPQQHYNYTARSSPALPGESTSRKLPPLSASPSGDRWQSGGVGGGAYGSVPAQMQTYGGAQAPNFPIDYSYHQQSQYGYPTVPQQQQIPMNVYAPERGMPGQVESHGPSPYARTLPATHDTPAVPSEEASIKKKRKRADATQLKVLNEVYARTAFPSTEERADLARKLDMSARSVQIWFQNKRQSMRQTSRQSSSNLPSGSHQSFSLPSPHEDPRAAVGSYGTTGQNNLSNQTYLRGAADSRGIPSGQTTKRRSEEAEGRKWQGHY</sequence>
<dbReference type="SMART" id="SM00389">
    <property type="entry name" value="HOX"/>
    <property type="match status" value="1"/>
</dbReference>
<keyword evidence="2 5" id="KW-0238">DNA-binding</keyword>
<gene>
    <name evidence="9" type="ORF">CONPUDRAFT_143144</name>
</gene>
<dbReference type="KEGG" id="cput:CONPUDRAFT_143144"/>
<feature type="compositionally biased region" description="Low complexity" evidence="7">
    <location>
        <begin position="227"/>
        <end position="236"/>
    </location>
</feature>
<comment type="subcellular location">
    <subcellularLocation>
        <location evidence="1 5 6">Nucleus</location>
    </subcellularLocation>
</comment>
<dbReference type="GO" id="GO:0000981">
    <property type="term" value="F:DNA-binding transcription factor activity, RNA polymerase II-specific"/>
    <property type="evidence" value="ECO:0007669"/>
    <property type="project" value="InterPro"/>
</dbReference>
<proteinExistence type="predicted"/>
<evidence type="ECO:0000256" key="7">
    <source>
        <dbReference type="SAM" id="MobiDB-lite"/>
    </source>
</evidence>
<accession>A0A5M3MWR2</accession>
<dbReference type="SUPFAM" id="SSF46689">
    <property type="entry name" value="Homeodomain-like"/>
    <property type="match status" value="1"/>
</dbReference>
<dbReference type="PROSITE" id="PS50071">
    <property type="entry name" value="HOMEOBOX_2"/>
    <property type="match status" value="1"/>
</dbReference>
<evidence type="ECO:0000313" key="9">
    <source>
        <dbReference type="EMBL" id="EIW83145.1"/>
    </source>
</evidence>
<feature type="compositionally biased region" description="Polar residues" evidence="7">
    <location>
        <begin position="237"/>
        <end position="248"/>
    </location>
</feature>
<evidence type="ECO:0000313" key="10">
    <source>
        <dbReference type="Proteomes" id="UP000053558"/>
    </source>
</evidence>
<dbReference type="EMBL" id="JH711576">
    <property type="protein sequence ID" value="EIW83145.1"/>
    <property type="molecule type" value="Genomic_DNA"/>
</dbReference>
<dbReference type="InterPro" id="IPR001356">
    <property type="entry name" value="HD"/>
</dbReference>
<evidence type="ECO:0000256" key="1">
    <source>
        <dbReference type="ARBA" id="ARBA00004123"/>
    </source>
</evidence>
<dbReference type="PANTHER" id="PTHR24324">
    <property type="entry name" value="HOMEOBOX PROTEIN HHEX"/>
    <property type="match status" value="1"/>
</dbReference>
<comment type="caution">
    <text evidence="9">The sequence shown here is derived from an EMBL/GenBank/DDBJ whole genome shotgun (WGS) entry which is preliminary data.</text>
</comment>
<dbReference type="GO" id="GO:0000978">
    <property type="term" value="F:RNA polymerase II cis-regulatory region sequence-specific DNA binding"/>
    <property type="evidence" value="ECO:0007669"/>
    <property type="project" value="TreeGrafter"/>
</dbReference>
<dbReference type="Proteomes" id="UP000053558">
    <property type="component" value="Unassembled WGS sequence"/>
</dbReference>
<keyword evidence="3 5" id="KW-0371">Homeobox</keyword>
<dbReference type="PANTHER" id="PTHR24324:SF5">
    <property type="entry name" value="HEMATOPOIETICALLY-EXPRESSED HOMEOBOX PROTEIN HHEX"/>
    <property type="match status" value="1"/>
</dbReference>
<dbReference type="GeneID" id="19201817"/>
<evidence type="ECO:0000256" key="5">
    <source>
        <dbReference type="PROSITE-ProRule" id="PRU00108"/>
    </source>
</evidence>
<dbReference type="GO" id="GO:0005634">
    <property type="term" value="C:nucleus"/>
    <property type="evidence" value="ECO:0007669"/>
    <property type="project" value="UniProtKB-SubCell"/>
</dbReference>
<dbReference type="GO" id="GO:0030154">
    <property type="term" value="P:cell differentiation"/>
    <property type="evidence" value="ECO:0007669"/>
    <property type="project" value="TreeGrafter"/>
</dbReference>
<protein>
    <submittedName>
        <fullName evidence="9">Homeobox-domain-containing protein</fullName>
    </submittedName>
</protein>
<organism evidence="9 10">
    <name type="scientific">Coniophora puteana (strain RWD-64-598)</name>
    <name type="common">Brown rot fungus</name>
    <dbReference type="NCBI Taxonomy" id="741705"/>
    <lineage>
        <taxon>Eukaryota</taxon>
        <taxon>Fungi</taxon>
        <taxon>Dikarya</taxon>
        <taxon>Basidiomycota</taxon>
        <taxon>Agaricomycotina</taxon>
        <taxon>Agaricomycetes</taxon>
        <taxon>Agaricomycetidae</taxon>
        <taxon>Boletales</taxon>
        <taxon>Coniophorineae</taxon>
        <taxon>Coniophoraceae</taxon>
        <taxon>Coniophora</taxon>
    </lineage>
</organism>
<evidence type="ECO:0000256" key="6">
    <source>
        <dbReference type="RuleBase" id="RU000682"/>
    </source>
</evidence>
<evidence type="ECO:0000256" key="4">
    <source>
        <dbReference type="ARBA" id="ARBA00023242"/>
    </source>
</evidence>
<feature type="region of interest" description="Disordered" evidence="7">
    <location>
        <begin position="1"/>
        <end position="85"/>
    </location>
</feature>
<evidence type="ECO:0000256" key="2">
    <source>
        <dbReference type="ARBA" id="ARBA00023125"/>
    </source>
</evidence>
<dbReference type="Pfam" id="PF00046">
    <property type="entry name" value="Homeodomain"/>
    <property type="match status" value="1"/>
</dbReference>
<evidence type="ECO:0000259" key="8">
    <source>
        <dbReference type="PROSITE" id="PS50071"/>
    </source>
</evidence>
<reference evidence="10" key="1">
    <citation type="journal article" date="2012" name="Science">
        <title>The Paleozoic origin of enzymatic lignin decomposition reconstructed from 31 fungal genomes.</title>
        <authorList>
            <person name="Floudas D."/>
            <person name="Binder M."/>
            <person name="Riley R."/>
            <person name="Barry K."/>
            <person name="Blanchette R.A."/>
            <person name="Henrissat B."/>
            <person name="Martinez A.T."/>
            <person name="Otillar R."/>
            <person name="Spatafora J.W."/>
            <person name="Yadav J.S."/>
            <person name="Aerts A."/>
            <person name="Benoit I."/>
            <person name="Boyd A."/>
            <person name="Carlson A."/>
            <person name="Copeland A."/>
            <person name="Coutinho P.M."/>
            <person name="de Vries R.P."/>
            <person name="Ferreira P."/>
            <person name="Findley K."/>
            <person name="Foster B."/>
            <person name="Gaskell J."/>
            <person name="Glotzer D."/>
            <person name="Gorecki P."/>
            <person name="Heitman J."/>
            <person name="Hesse C."/>
            <person name="Hori C."/>
            <person name="Igarashi K."/>
            <person name="Jurgens J.A."/>
            <person name="Kallen N."/>
            <person name="Kersten P."/>
            <person name="Kohler A."/>
            <person name="Kuees U."/>
            <person name="Kumar T.K.A."/>
            <person name="Kuo A."/>
            <person name="LaButti K."/>
            <person name="Larrondo L.F."/>
            <person name="Lindquist E."/>
            <person name="Ling A."/>
            <person name="Lombard V."/>
            <person name="Lucas S."/>
            <person name="Lundell T."/>
            <person name="Martin R."/>
            <person name="McLaughlin D.J."/>
            <person name="Morgenstern I."/>
            <person name="Morin E."/>
            <person name="Murat C."/>
            <person name="Nagy L.G."/>
            <person name="Nolan M."/>
            <person name="Ohm R.A."/>
            <person name="Patyshakuliyeva A."/>
            <person name="Rokas A."/>
            <person name="Ruiz-Duenas F.J."/>
            <person name="Sabat G."/>
            <person name="Salamov A."/>
            <person name="Samejima M."/>
            <person name="Schmutz J."/>
            <person name="Slot J.C."/>
            <person name="St John F."/>
            <person name="Stenlid J."/>
            <person name="Sun H."/>
            <person name="Sun S."/>
            <person name="Syed K."/>
            <person name="Tsang A."/>
            <person name="Wiebenga A."/>
            <person name="Young D."/>
            <person name="Pisabarro A."/>
            <person name="Eastwood D.C."/>
            <person name="Martin F."/>
            <person name="Cullen D."/>
            <person name="Grigoriev I.V."/>
            <person name="Hibbett D.S."/>
        </authorList>
    </citation>
    <scope>NUCLEOTIDE SEQUENCE [LARGE SCALE GENOMIC DNA]</scope>
    <source>
        <strain evidence="10">RWD-64-598 SS2</strain>
    </source>
</reference>
<dbReference type="InterPro" id="IPR017970">
    <property type="entry name" value="Homeobox_CS"/>
</dbReference>